<evidence type="ECO:0000256" key="3">
    <source>
        <dbReference type="ARBA" id="ARBA00022989"/>
    </source>
</evidence>
<dbReference type="InterPro" id="IPR036640">
    <property type="entry name" value="ABC1_TM_sf"/>
</dbReference>
<feature type="non-terminal residue" evidence="5">
    <location>
        <position position="304"/>
    </location>
</feature>
<dbReference type="CDD" id="cd18584">
    <property type="entry name" value="ABC_6TM_AarD_CydD"/>
    <property type="match status" value="1"/>
</dbReference>
<name>A0A7R8WWU1_9CRUS</name>
<accession>A0A7R8WWU1</accession>
<dbReference type="SUPFAM" id="SSF90123">
    <property type="entry name" value="ABC transporter transmembrane region"/>
    <property type="match status" value="1"/>
</dbReference>
<dbReference type="PANTHER" id="PTHR24221">
    <property type="entry name" value="ATP-BINDING CASSETTE SUB-FAMILY B"/>
    <property type="match status" value="1"/>
</dbReference>
<dbReference type="InterPro" id="IPR011527">
    <property type="entry name" value="ABC1_TM_dom"/>
</dbReference>
<dbReference type="PROSITE" id="PS50929">
    <property type="entry name" value="ABC_TM1F"/>
    <property type="match status" value="1"/>
</dbReference>
<evidence type="ECO:0000256" key="1">
    <source>
        <dbReference type="ARBA" id="ARBA00004141"/>
    </source>
</evidence>
<keyword evidence="3" id="KW-1133">Transmembrane helix</keyword>
<evidence type="ECO:0000313" key="5">
    <source>
        <dbReference type="EMBL" id="CAD7238368.1"/>
    </source>
</evidence>
<organism evidence="5">
    <name type="scientific">Cyprideis torosa</name>
    <dbReference type="NCBI Taxonomy" id="163714"/>
    <lineage>
        <taxon>Eukaryota</taxon>
        <taxon>Metazoa</taxon>
        <taxon>Ecdysozoa</taxon>
        <taxon>Arthropoda</taxon>
        <taxon>Crustacea</taxon>
        <taxon>Oligostraca</taxon>
        <taxon>Ostracoda</taxon>
        <taxon>Podocopa</taxon>
        <taxon>Podocopida</taxon>
        <taxon>Cytherocopina</taxon>
        <taxon>Cytheroidea</taxon>
        <taxon>Cytherideidae</taxon>
        <taxon>Cyprideis</taxon>
    </lineage>
</organism>
<proteinExistence type="predicted"/>
<keyword evidence="4" id="KW-0472">Membrane</keyword>
<evidence type="ECO:0000256" key="2">
    <source>
        <dbReference type="ARBA" id="ARBA00022692"/>
    </source>
</evidence>
<dbReference type="OrthoDB" id="6500128at2759"/>
<gene>
    <name evidence="5" type="ORF">CTOB1V02_LOCUS16183</name>
</gene>
<dbReference type="EMBL" id="OB700328">
    <property type="protein sequence ID" value="CAD7238368.1"/>
    <property type="molecule type" value="Genomic_DNA"/>
</dbReference>
<dbReference type="GO" id="GO:0140359">
    <property type="term" value="F:ABC-type transporter activity"/>
    <property type="evidence" value="ECO:0007669"/>
    <property type="project" value="InterPro"/>
</dbReference>
<protein>
    <submittedName>
        <fullName evidence="5">Uncharacterized protein</fullName>
    </submittedName>
</protein>
<dbReference type="AlphaFoldDB" id="A0A7R8WWU1"/>
<dbReference type="GO" id="GO:0005524">
    <property type="term" value="F:ATP binding"/>
    <property type="evidence" value="ECO:0007669"/>
    <property type="project" value="InterPro"/>
</dbReference>
<reference evidence="5" key="1">
    <citation type="submission" date="2020-11" db="EMBL/GenBank/DDBJ databases">
        <authorList>
            <person name="Tran Van P."/>
        </authorList>
    </citation>
    <scope>NUCLEOTIDE SEQUENCE</scope>
</reference>
<comment type="subcellular location">
    <subcellularLocation>
        <location evidence="1">Membrane</location>
        <topology evidence="1">Multi-pass membrane protein</topology>
    </subcellularLocation>
</comment>
<evidence type="ECO:0000256" key="4">
    <source>
        <dbReference type="ARBA" id="ARBA00023136"/>
    </source>
</evidence>
<dbReference type="Gene3D" id="1.20.1560.10">
    <property type="entry name" value="ABC transporter type 1, transmembrane domain"/>
    <property type="match status" value="1"/>
</dbReference>
<dbReference type="InterPro" id="IPR039421">
    <property type="entry name" value="Type_1_exporter"/>
</dbReference>
<sequence length="304" mass="34139">MTPKEFLKTLKSDAGRYLSLAIGMGVLAGFLLIAQAWYLAQTVNAVIFEEAGLGDVKSWLIAMLAIFLLRAILIWLSEQVAFKAAANIKLNLRDRLYAHLQALGPVYLRGERAGDIANSLSDGIEALEAYFARYLPAMSLMAWVPLSIVVFVFPMDWLSGVIMLVTAPLIPLFMILIGMGAEKMNQKQWRQLARMSAHFLDMIRGLTTLKLFNASRREADTVAQMSESYRQDTMKVLRVAFLSSLTLEFFATISIAIIAVLIGFRLFWGELTFLPGFFVLLLAPEFYLPLRNMGTHYHARMEAI</sequence>
<dbReference type="PANTHER" id="PTHR24221:SF590">
    <property type="entry name" value="COMPONENT LINKED WITH THE ASSEMBLY OF CYTOCHROME' TRANSPORT TRANSMEMBRANE ATP-BINDING PROTEIN ABC TRANSPORTER CYDD-RELATED"/>
    <property type="match status" value="1"/>
</dbReference>
<keyword evidence="2" id="KW-0812">Transmembrane</keyword>
<dbReference type="Pfam" id="PF00664">
    <property type="entry name" value="ABC_membrane"/>
    <property type="match status" value="1"/>
</dbReference>
<dbReference type="GO" id="GO:0016020">
    <property type="term" value="C:membrane"/>
    <property type="evidence" value="ECO:0007669"/>
    <property type="project" value="UniProtKB-SubCell"/>
</dbReference>